<dbReference type="AlphaFoldDB" id="A0A378QCP6"/>
<evidence type="ECO:0000256" key="6">
    <source>
        <dbReference type="SAM" id="Phobius"/>
    </source>
</evidence>
<gene>
    <name evidence="8" type="ORF">NCTC10465_02044</name>
</gene>
<keyword evidence="9" id="KW-1185">Reference proteome</keyword>
<keyword evidence="4 6" id="KW-1133">Transmembrane helix</keyword>
<evidence type="ECO:0000313" key="8">
    <source>
        <dbReference type="EMBL" id="STY98236.1"/>
    </source>
</evidence>
<dbReference type="EMBL" id="UGPY01000001">
    <property type="protein sequence ID" value="STY98236.1"/>
    <property type="molecule type" value="Genomic_DNA"/>
</dbReference>
<evidence type="ECO:0000256" key="2">
    <source>
        <dbReference type="ARBA" id="ARBA00007362"/>
    </source>
</evidence>
<dbReference type="GeneID" id="35778457"/>
<reference evidence="8 9" key="1">
    <citation type="submission" date="2018-06" db="EMBL/GenBank/DDBJ databases">
        <authorList>
            <consortium name="Pathogen Informatics"/>
            <person name="Doyle S."/>
        </authorList>
    </citation>
    <scope>NUCLEOTIDE SEQUENCE [LARGE SCALE GENOMIC DNA]</scope>
    <source>
        <strain evidence="8 9">NCTC10465</strain>
    </source>
</reference>
<proteinExistence type="inferred from homology"/>
<dbReference type="PANTHER" id="PTHR32322:SF2">
    <property type="entry name" value="EAMA DOMAIN-CONTAINING PROTEIN"/>
    <property type="match status" value="1"/>
</dbReference>
<name>A0A378QCP6_FAUOS</name>
<comment type="subcellular location">
    <subcellularLocation>
        <location evidence="1">Membrane</location>
        <topology evidence="1">Multi-pass membrane protein</topology>
    </subcellularLocation>
</comment>
<sequence length="114" mass="12783">MALLLLPMTYQTYAKAFTMPAITWLWVMGLSLVGTVIPFFLYMSALHKLPATKASVFTVFEPFTAIVLSIVLLHQSLNGMQYSGMVLILLATLLNSIKLPLQRHRQLTEVDTQV</sequence>
<evidence type="ECO:0000256" key="3">
    <source>
        <dbReference type="ARBA" id="ARBA00022692"/>
    </source>
</evidence>
<dbReference type="Proteomes" id="UP000255230">
    <property type="component" value="Unassembled WGS sequence"/>
</dbReference>
<keyword evidence="3 6" id="KW-0812">Transmembrane</keyword>
<dbReference type="RefSeq" id="WP_197931433.1">
    <property type="nucleotide sequence ID" value="NZ_CP014234.1"/>
</dbReference>
<accession>A0A378QCP6</accession>
<feature type="transmembrane region" description="Helical" evidence="6">
    <location>
        <begin position="24"/>
        <end position="42"/>
    </location>
</feature>
<dbReference type="InterPro" id="IPR050638">
    <property type="entry name" value="AA-Vitamin_Transporters"/>
</dbReference>
<feature type="domain" description="EamA" evidence="7">
    <location>
        <begin position="2"/>
        <end position="96"/>
    </location>
</feature>
<evidence type="ECO:0000259" key="7">
    <source>
        <dbReference type="Pfam" id="PF00892"/>
    </source>
</evidence>
<evidence type="ECO:0000256" key="4">
    <source>
        <dbReference type="ARBA" id="ARBA00022989"/>
    </source>
</evidence>
<feature type="transmembrane region" description="Helical" evidence="6">
    <location>
        <begin position="54"/>
        <end position="73"/>
    </location>
</feature>
<evidence type="ECO:0000313" key="9">
    <source>
        <dbReference type="Proteomes" id="UP000255230"/>
    </source>
</evidence>
<dbReference type="PANTHER" id="PTHR32322">
    <property type="entry name" value="INNER MEMBRANE TRANSPORTER"/>
    <property type="match status" value="1"/>
</dbReference>
<organism evidence="8 9">
    <name type="scientific">Faucicola osloensis</name>
    <name type="common">Moraxella osloensis</name>
    <dbReference type="NCBI Taxonomy" id="34062"/>
    <lineage>
        <taxon>Bacteria</taxon>
        <taxon>Pseudomonadati</taxon>
        <taxon>Pseudomonadota</taxon>
        <taxon>Gammaproteobacteria</taxon>
        <taxon>Moraxellales</taxon>
        <taxon>Moraxellaceae</taxon>
        <taxon>Faucicola</taxon>
    </lineage>
</organism>
<evidence type="ECO:0000256" key="1">
    <source>
        <dbReference type="ARBA" id="ARBA00004141"/>
    </source>
</evidence>
<dbReference type="Pfam" id="PF00892">
    <property type="entry name" value="EamA"/>
    <property type="match status" value="1"/>
</dbReference>
<dbReference type="InterPro" id="IPR037185">
    <property type="entry name" value="EmrE-like"/>
</dbReference>
<keyword evidence="5 6" id="KW-0472">Membrane</keyword>
<dbReference type="Gene3D" id="1.10.3730.20">
    <property type="match status" value="1"/>
</dbReference>
<protein>
    <submittedName>
        <fullName evidence="8">Threonine and homoserine efflux system</fullName>
    </submittedName>
</protein>
<feature type="transmembrane region" description="Helical" evidence="6">
    <location>
        <begin position="79"/>
        <end position="97"/>
    </location>
</feature>
<dbReference type="InterPro" id="IPR000620">
    <property type="entry name" value="EamA_dom"/>
</dbReference>
<comment type="similarity">
    <text evidence="2">Belongs to the EamA transporter family.</text>
</comment>
<dbReference type="GO" id="GO:0016020">
    <property type="term" value="C:membrane"/>
    <property type="evidence" value="ECO:0007669"/>
    <property type="project" value="UniProtKB-SubCell"/>
</dbReference>
<evidence type="ECO:0000256" key="5">
    <source>
        <dbReference type="ARBA" id="ARBA00023136"/>
    </source>
</evidence>
<dbReference type="SUPFAM" id="SSF103481">
    <property type="entry name" value="Multidrug resistance efflux transporter EmrE"/>
    <property type="match status" value="1"/>
</dbReference>